<keyword evidence="8" id="KW-0547">Nucleotide-binding</keyword>
<dbReference type="NCBIfam" id="NF007210">
    <property type="entry name" value="PRK09632.1"/>
    <property type="match status" value="1"/>
</dbReference>
<evidence type="ECO:0000256" key="12">
    <source>
        <dbReference type="ARBA" id="ARBA00022840"/>
    </source>
</evidence>
<evidence type="ECO:0000256" key="5">
    <source>
        <dbReference type="ARBA" id="ARBA00022695"/>
    </source>
</evidence>
<dbReference type="InterPro" id="IPR016059">
    <property type="entry name" value="DNA_ligase_ATP-dep_CS"/>
</dbReference>
<dbReference type="EMBL" id="JBHSGF010000006">
    <property type="protein sequence ID" value="MFC4555575.1"/>
    <property type="molecule type" value="Genomic_DNA"/>
</dbReference>
<comment type="caution">
    <text evidence="25">The sequence shown here is derived from an EMBL/GenBank/DDBJ whole genome shotgun (WGS) entry which is preliminary data.</text>
</comment>
<keyword evidence="7" id="KW-0479">Metal-binding</keyword>
<dbReference type="SUPFAM" id="SSF56091">
    <property type="entry name" value="DNA ligase/mRNA capping enzyme, catalytic domain"/>
    <property type="match status" value="1"/>
</dbReference>
<keyword evidence="6" id="KW-0540">Nuclease</keyword>
<evidence type="ECO:0000256" key="6">
    <source>
        <dbReference type="ARBA" id="ARBA00022722"/>
    </source>
</evidence>
<evidence type="ECO:0000256" key="3">
    <source>
        <dbReference type="ARBA" id="ARBA00022598"/>
    </source>
</evidence>
<comment type="cofactor">
    <cofactor evidence="1">
        <name>Mn(2+)</name>
        <dbReference type="ChEBI" id="CHEBI:29035"/>
    </cofactor>
</comment>
<feature type="compositionally biased region" description="Pro residues" evidence="23">
    <location>
        <begin position="525"/>
        <end position="544"/>
    </location>
</feature>
<dbReference type="CDD" id="cd04863">
    <property type="entry name" value="MtLigD_Pol_like"/>
    <property type="match status" value="1"/>
</dbReference>
<keyword evidence="9" id="KW-0227">DNA damage</keyword>
<comment type="catalytic activity">
    <reaction evidence="20">
        <text>ATP + (deoxyribonucleotide)n-3'-hydroxyl + 5'-phospho-(deoxyribonucleotide)m = (deoxyribonucleotide)n+m + AMP + diphosphate.</text>
        <dbReference type="EC" id="6.5.1.1"/>
    </reaction>
</comment>
<dbReference type="InterPro" id="IPR052171">
    <property type="entry name" value="NHEJ_LigD"/>
</dbReference>
<gene>
    <name evidence="25" type="ORF">ACFO3F_09980</name>
</gene>
<evidence type="ECO:0000313" key="25">
    <source>
        <dbReference type="EMBL" id="MFC4555575.1"/>
    </source>
</evidence>
<comment type="similarity">
    <text evidence="21">In the C-terminal section; belongs to the ATP-dependent DNA ligase family.</text>
</comment>
<evidence type="ECO:0000256" key="16">
    <source>
        <dbReference type="ARBA" id="ARBA00023204"/>
    </source>
</evidence>
<organism evidence="25 26">
    <name type="scientific">Georgenia faecalis</name>
    <dbReference type="NCBI Taxonomy" id="2483799"/>
    <lineage>
        <taxon>Bacteria</taxon>
        <taxon>Bacillati</taxon>
        <taxon>Actinomycetota</taxon>
        <taxon>Actinomycetes</taxon>
        <taxon>Micrococcales</taxon>
        <taxon>Bogoriellaceae</taxon>
        <taxon>Georgenia</taxon>
    </lineage>
</organism>
<keyword evidence="15" id="KW-0233">DNA recombination</keyword>
<dbReference type="Gene3D" id="2.40.50.140">
    <property type="entry name" value="Nucleic acid-binding proteins"/>
    <property type="match status" value="1"/>
</dbReference>
<evidence type="ECO:0000259" key="24">
    <source>
        <dbReference type="PROSITE" id="PS50160"/>
    </source>
</evidence>
<evidence type="ECO:0000256" key="9">
    <source>
        <dbReference type="ARBA" id="ARBA00022763"/>
    </source>
</evidence>
<keyword evidence="12" id="KW-0067">ATP-binding</keyword>
<dbReference type="PROSITE" id="PS00697">
    <property type="entry name" value="DNA_LIGASE_A1"/>
    <property type="match status" value="1"/>
</dbReference>
<dbReference type="CDD" id="cd07971">
    <property type="entry name" value="OBF_DNA_ligase_LigD"/>
    <property type="match status" value="1"/>
</dbReference>
<keyword evidence="11" id="KW-0269">Exonuclease</keyword>
<dbReference type="InterPro" id="IPR014144">
    <property type="entry name" value="LigD_PE_domain"/>
</dbReference>
<dbReference type="SUPFAM" id="SSF50249">
    <property type="entry name" value="Nucleic acid-binding proteins"/>
    <property type="match status" value="1"/>
</dbReference>
<dbReference type="EC" id="6.5.1.1" evidence="2"/>
<dbReference type="InterPro" id="IPR012340">
    <property type="entry name" value="NA-bd_OB-fold"/>
</dbReference>
<reference evidence="26" key="1">
    <citation type="journal article" date="2019" name="Int. J. Syst. Evol. Microbiol.">
        <title>The Global Catalogue of Microorganisms (GCM) 10K type strain sequencing project: providing services to taxonomists for standard genome sequencing and annotation.</title>
        <authorList>
            <consortium name="The Broad Institute Genomics Platform"/>
            <consortium name="The Broad Institute Genome Sequencing Center for Infectious Disease"/>
            <person name="Wu L."/>
            <person name="Ma J."/>
        </authorList>
    </citation>
    <scope>NUCLEOTIDE SEQUENCE [LARGE SCALE GENOMIC DNA]</scope>
    <source>
        <strain evidence="26">JCM 3369</strain>
    </source>
</reference>
<dbReference type="GO" id="GO:0003910">
    <property type="term" value="F:DNA ligase (ATP) activity"/>
    <property type="evidence" value="ECO:0007669"/>
    <property type="project" value="UniProtKB-EC"/>
</dbReference>
<accession>A0ABV9DA86</accession>
<dbReference type="NCBIfam" id="TIGR02779">
    <property type="entry name" value="NHEJ_ligase_lig"/>
    <property type="match status" value="1"/>
</dbReference>
<evidence type="ECO:0000256" key="8">
    <source>
        <dbReference type="ARBA" id="ARBA00022741"/>
    </source>
</evidence>
<dbReference type="Pfam" id="PF13298">
    <property type="entry name" value="LigD_N"/>
    <property type="match status" value="1"/>
</dbReference>
<keyword evidence="17" id="KW-0464">Manganese</keyword>
<evidence type="ECO:0000256" key="7">
    <source>
        <dbReference type="ARBA" id="ARBA00022723"/>
    </source>
</evidence>
<dbReference type="Pfam" id="PF01068">
    <property type="entry name" value="DNA_ligase_A_M"/>
    <property type="match status" value="1"/>
</dbReference>
<evidence type="ECO:0000256" key="18">
    <source>
        <dbReference type="ARBA" id="ARBA00023268"/>
    </source>
</evidence>
<feature type="compositionally biased region" description="Basic and acidic residues" evidence="23">
    <location>
        <begin position="481"/>
        <end position="522"/>
    </location>
</feature>
<evidence type="ECO:0000256" key="14">
    <source>
        <dbReference type="ARBA" id="ARBA00023125"/>
    </source>
</evidence>
<keyword evidence="26" id="KW-1185">Reference proteome</keyword>
<evidence type="ECO:0000256" key="22">
    <source>
        <dbReference type="ARBA" id="ARBA00049990"/>
    </source>
</evidence>
<comment type="similarity">
    <text evidence="22">In the N-terminal section; belongs to the LigD polymerase family.</text>
</comment>
<name>A0ABV9DA86_9MICO</name>
<dbReference type="InterPro" id="IPR012310">
    <property type="entry name" value="DNA_ligase_ATP-dep_cent"/>
</dbReference>
<keyword evidence="3 25" id="KW-0436">Ligase</keyword>
<keyword evidence="10" id="KW-0378">Hydrolase</keyword>
<dbReference type="NCBIfam" id="TIGR02778">
    <property type="entry name" value="ligD_pol"/>
    <property type="match status" value="1"/>
</dbReference>
<keyword evidence="5" id="KW-0548">Nucleotidyltransferase</keyword>
<dbReference type="Gene3D" id="3.30.1490.70">
    <property type="match status" value="1"/>
</dbReference>
<keyword evidence="18" id="KW-0511">Multifunctional enzyme</keyword>
<evidence type="ECO:0000256" key="13">
    <source>
        <dbReference type="ARBA" id="ARBA00022932"/>
    </source>
</evidence>
<evidence type="ECO:0000256" key="4">
    <source>
        <dbReference type="ARBA" id="ARBA00022679"/>
    </source>
</evidence>
<dbReference type="InterPro" id="IPR012309">
    <property type="entry name" value="DNA_ligase_ATP-dep_C"/>
</dbReference>
<keyword evidence="13" id="KW-0239">DNA-directed DNA polymerase</keyword>
<evidence type="ECO:0000256" key="23">
    <source>
        <dbReference type="SAM" id="MobiDB-lite"/>
    </source>
</evidence>
<sequence>MARNDQPETVVVEGRRLRLTNLTKVLYPVTGTTKAEIIAYYAEIAPAMLPHCAGRPATRKRWPNGVGTDAEPGQMFFQKNLDDGTPDWVVRAPIDHSSRTYDYPLVDDTATLVWLAQVAALEIHVPQWRFGSDGTRRNPDRLVLDLDPGPGAGLPECAEVAGHARAILTGMGLDPVPVTSGSKGIHLYAPLDGAHTSDQISDLAHELARALEADHPDLVVSDMKKSLREGKVLVDWSQNNGSKTTIAPYSLRGRERPTVAVPRTWEEIADDGLRHLEMAEVLDRVRELGDPMADLARAADRAGGGPTRDRLEIYRAKRDASRTPEPVPDRVADAGEPIFVIQEHHASRLHWDLRLAHDGVLVSWALPKGVPVDPAKNHLAVQTEDHPMEYATFSGTIPAGEYGAGEMSIWDTGTYDLEKWREGKEVIVTLHGGPDGGLAGGPGRSTRVALIRTGGRREEEANHWLIHLMRPAGETSSGGGDGDHPGEWRARGGGVSRERPARGKPVPEKRGREQPAPEKKSAPENPAPEEPTPESPTPESPTPEKPARATPSGRSRGSSSPRVAAPVPMLATPGDESGVRVAEDWALEMKWDGIRAVVLVDGDDVRLVSRNGIDLTATYPELAGVAACVDAGHAVLDGEIVALDERGRPSFSVLQQRMNLSAPRDVTRAAATWPVHLMLFDVLEVDDMSWRDQPYDARREALELLVDADRDEHVEVPPAFGGDVEAAMAASRAWQLEGVVAKRRDSVYLEGRRSPAWLKIKHSEAEEVVVVGWKPGQGSRAGRVGSLLLAVPDDDGALTYVGKVGSGFTEKETAAWVKKLAPLERDSPALGDVPRPDARDARWVEPVLVAEVEFSERTSTGRLRHPRWRGWRPDKDAEDLSPSR</sequence>
<dbReference type="RefSeq" id="WP_122823563.1">
    <property type="nucleotide sequence ID" value="NZ_CP033325.1"/>
</dbReference>
<keyword evidence="16" id="KW-0234">DNA repair</keyword>
<dbReference type="PANTHER" id="PTHR42705:SF2">
    <property type="entry name" value="BIFUNCTIONAL NON-HOMOLOGOUS END JOINING PROTEIN LIGD"/>
    <property type="match status" value="1"/>
</dbReference>
<protein>
    <recommendedName>
        <fullName evidence="2">DNA ligase (ATP)</fullName>
        <ecNumber evidence="2">6.5.1.1</ecNumber>
    </recommendedName>
    <alternativeName>
        <fullName evidence="19">NHEJ DNA polymerase</fullName>
    </alternativeName>
</protein>
<dbReference type="CDD" id="cd07906">
    <property type="entry name" value="Adenylation_DNA_ligase_LigD_LigC"/>
    <property type="match status" value="1"/>
</dbReference>
<dbReference type="InterPro" id="IPR033649">
    <property type="entry name" value="MtLigD_Pol-like"/>
</dbReference>
<dbReference type="Proteomes" id="UP001595955">
    <property type="component" value="Unassembled WGS sequence"/>
</dbReference>
<keyword evidence="4" id="KW-0808">Transferase</keyword>
<dbReference type="Gene3D" id="3.30.470.30">
    <property type="entry name" value="DNA ligase/mRNA capping enzyme"/>
    <property type="match status" value="1"/>
</dbReference>
<evidence type="ECO:0000256" key="19">
    <source>
        <dbReference type="ARBA" id="ARBA00029943"/>
    </source>
</evidence>
<feature type="region of interest" description="Disordered" evidence="23">
    <location>
        <begin position="857"/>
        <end position="884"/>
    </location>
</feature>
<proteinExistence type="inferred from homology"/>
<evidence type="ECO:0000256" key="17">
    <source>
        <dbReference type="ARBA" id="ARBA00023211"/>
    </source>
</evidence>
<dbReference type="PROSITE" id="PS50160">
    <property type="entry name" value="DNA_LIGASE_A3"/>
    <property type="match status" value="1"/>
</dbReference>
<evidence type="ECO:0000256" key="1">
    <source>
        <dbReference type="ARBA" id="ARBA00001936"/>
    </source>
</evidence>
<evidence type="ECO:0000256" key="20">
    <source>
        <dbReference type="ARBA" id="ARBA00034003"/>
    </source>
</evidence>
<dbReference type="InterPro" id="IPR014145">
    <property type="entry name" value="LigD_pol_dom"/>
</dbReference>
<evidence type="ECO:0000256" key="2">
    <source>
        <dbReference type="ARBA" id="ARBA00012727"/>
    </source>
</evidence>
<evidence type="ECO:0000313" key="26">
    <source>
        <dbReference type="Proteomes" id="UP001595955"/>
    </source>
</evidence>
<dbReference type="Gene3D" id="3.90.920.10">
    <property type="entry name" value="DNA primase, PRIM domain"/>
    <property type="match status" value="1"/>
</dbReference>
<evidence type="ECO:0000256" key="15">
    <source>
        <dbReference type="ARBA" id="ARBA00023172"/>
    </source>
</evidence>
<dbReference type="InterPro" id="IPR014146">
    <property type="entry name" value="LigD_ligase_dom"/>
</dbReference>
<evidence type="ECO:0000256" key="11">
    <source>
        <dbReference type="ARBA" id="ARBA00022839"/>
    </source>
</evidence>
<dbReference type="Pfam" id="PF04679">
    <property type="entry name" value="DNA_ligase_A_C"/>
    <property type="match status" value="1"/>
</dbReference>
<feature type="region of interest" description="Disordered" evidence="23">
    <location>
        <begin position="471"/>
        <end position="575"/>
    </location>
</feature>
<dbReference type="PANTHER" id="PTHR42705">
    <property type="entry name" value="BIFUNCTIONAL NON-HOMOLOGOUS END JOINING PROTEIN LIGD"/>
    <property type="match status" value="1"/>
</dbReference>
<feature type="domain" description="ATP-dependent DNA ligase family profile" evidence="24">
    <location>
        <begin position="668"/>
        <end position="793"/>
    </location>
</feature>
<dbReference type="Pfam" id="PF21686">
    <property type="entry name" value="LigD_Prim-Pol"/>
    <property type="match status" value="1"/>
</dbReference>
<evidence type="ECO:0000256" key="21">
    <source>
        <dbReference type="ARBA" id="ARBA00049981"/>
    </source>
</evidence>
<evidence type="ECO:0000256" key="10">
    <source>
        <dbReference type="ARBA" id="ARBA00022801"/>
    </source>
</evidence>
<keyword evidence="14" id="KW-0238">DNA-binding</keyword>
<dbReference type="NCBIfam" id="TIGR02777">
    <property type="entry name" value="LigD_PE_dom"/>
    <property type="match status" value="1"/>
</dbReference>
<feature type="compositionally biased region" description="Low complexity" evidence="23">
    <location>
        <begin position="551"/>
        <end position="562"/>
    </location>
</feature>